<evidence type="ECO:0000313" key="2">
    <source>
        <dbReference type="EMBL" id="GAV08201.1"/>
    </source>
</evidence>
<dbReference type="AlphaFoldDB" id="A0A1D1W435"/>
<accession>A0A1D1W435</accession>
<keyword evidence="3" id="KW-1185">Reference proteome</keyword>
<proteinExistence type="predicted"/>
<protein>
    <submittedName>
        <fullName evidence="2">Uncharacterized protein</fullName>
    </submittedName>
</protein>
<evidence type="ECO:0000256" key="1">
    <source>
        <dbReference type="SAM" id="Phobius"/>
    </source>
</evidence>
<comment type="caution">
    <text evidence="2">The sequence shown here is derived from an EMBL/GenBank/DDBJ whole genome shotgun (WGS) entry which is preliminary data.</text>
</comment>
<dbReference type="Proteomes" id="UP000186922">
    <property type="component" value="Unassembled WGS sequence"/>
</dbReference>
<keyword evidence="1" id="KW-0472">Membrane</keyword>
<evidence type="ECO:0000313" key="3">
    <source>
        <dbReference type="Proteomes" id="UP000186922"/>
    </source>
</evidence>
<dbReference type="EMBL" id="BDGG01000017">
    <property type="protein sequence ID" value="GAV08201.1"/>
    <property type="molecule type" value="Genomic_DNA"/>
</dbReference>
<reference evidence="2 3" key="1">
    <citation type="journal article" date="2016" name="Nat. Commun.">
        <title>Extremotolerant tardigrade genome and improved radiotolerance of human cultured cells by tardigrade-unique protein.</title>
        <authorList>
            <person name="Hashimoto T."/>
            <person name="Horikawa D.D."/>
            <person name="Saito Y."/>
            <person name="Kuwahara H."/>
            <person name="Kozuka-Hata H."/>
            <person name="Shin-I T."/>
            <person name="Minakuchi Y."/>
            <person name="Ohishi K."/>
            <person name="Motoyama A."/>
            <person name="Aizu T."/>
            <person name="Enomoto A."/>
            <person name="Kondo K."/>
            <person name="Tanaka S."/>
            <person name="Hara Y."/>
            <person name="Koshikawa S."/>
            <person name="Sagara H."/>
            <person name="Miura T."/>
            <person name="Yokobori S."/>
            <person name="Miyagawa K."/>
            <person name="Suzuki Y."/>
            <person name="Kubo T."/>
            <person name="Oyama M."/>
            <person name="Kohara Y."/>
            <person name="Fujiyama A."/>
            <person name="Arakawa K."/>
            <person name="Katayama T."/>
            <person name="Toyoda A."/>
            <person name="Kunieda T."/>
        </authorList>
    </citation>
    <scope>NUCLEOTIDE SEQUENCE [LARGE SCALE GENOMIC DNA]</scope>
    <source>
        <strain evidence="2 3">YOKOZUNA-1</strain>
    </source>
</reference>
<name>A0A1D1W435_RAMVA</name>
<keyword evidence="1" id="KW-1133">Transmembrane helix</keyword>
<gene>
    <name evidence="2" type="primary">RvY_17929-1</name>
    <name evidence="2" type="synonym">RvY_17929.1</name>
    <name evidence="2" type="ORF">RvY_17929</name>
</gene>
<sequence length="112" mass="12854">MAFWVYLSDGEETGWIVVRSIFFSVDSLACWILLSVFGSGGKDGWIAEDLSQRKRAQFSCDNCRRACARYTCFLYLFPYAFISRQFSSQMILFTPLAHKQLLSLHSSCITKL</sequence>
<keyword evidence="1" id="KW-0812">Transmembrane</keyword>
<organism evidence="2 3">
    <name type="scientific">Ramazzottius varieornatus</name>
    <name type="common">Water bear</name>
    <name type="synonym">Tardigrade</name>
    <dbReference type="NCBI Taxonomy" id="947166"/>
    <lineage>
        <taxon>Eukaryota</taxon>
        <taxon>Metazoa</taxon>
        <taxon>Ecdysozoa</taxon>
        <taxon>Tardigrada</taxon>
        <taxon>Eutardigrada</taxon>
        <taxon>Parachela</taxon>
        <taxon>Hypsibioidea</taxon>
        <taxon>Ramazzottiidae</taxon>
        <taxon>Ramazzottius</taxon>
    </lineage>
</organism>
<feature type="transmembrane region" description="Helical" evidence="1">
    <location>
        <begin position="16"/>
        <end position="37"/>
    </location>
</feature>